<dbReference type="GeneID" id="5046350"/>
<organism evidence="1 2">
    <name type="scientific">Paramecium tetraurelia</name>
    <dbReference type="NCBI Taxonomy" id="5888"/>
    <lineage>
        <taxon>Eukaryota</taxon>
        <taxon>Sar</taxon>
        <taxon>Alveolata</taxon>
        <taxon>Ciliophora</taxon>
        <taxon>Intramacronucleata</taxon>
        <taxon>Oligohymenophorea</taxon>
        <taxon>Peniculida</taxon>
        <taxon>Parameciidae</taxon>
        <taxon>Paramecium</taxon>
    </lineage>
</organism>
<dbReference type="RefSeq" id="XP_001460565.1">
    <property type="nucleotide sequence ID" value="XM_001460528.1"/>
</dbReference>
<dbReference type="InParanoid" id="A0ED01"/>
<name>A0ED01_PARTE</name>
<evidence type="ECO:0000313" key="2">
    <source>
        <dbReference type="Proteomes" id="UP000000600"/>
    </source>
</evidence>
<dbReference type="Proteomes" id="UP000000600">
    <property type="component" value="Unassembled WGS sequence"/>
</dbReference>
<proteinExistence type="predicted"/>
<accession>A0ED01</accession>
<evidence type="ECO:0000313" key="1">
    <source>
        <dbReference type="EMBL" id="CAK93168.1"/>
    </source>
</evidence>
<protein>
    <submittedName>
        <fullName evidence="1">Uncharacterized protein</fullName>
    </submittedName>
</protein>
<gene>
    <name evidence="1" type="ORF">GSPATT00004037001</name>
</gene>
<reference evidence="1 2" key="1">
    <citation type="journal article" date="2006" name="Nature">
        <title>Global trends of whole-genome duplications revealed by the ciliate Paramecium tetraurelia.</title>
        <authorList>
            <consortium name="Genoscope"/>
            <person name="Aury J.-M."/>
            <person name="Jaillon O."/>
            <person name="Duret L."/>
            <person name="Noel B."/>
            <person name="Jubin C."/>
            <person name="Porcel B.M."/>
            <person name="Segurens B."/>
            <person name="Daubin V."/>
            <person name="Anthouard V."/>
            <person name="Aiach N."/>
            <person name="Arnaiz O."/>
            <person name="Billaut A."/>
            <person name="Beisson J."/>
            <person name="Blanc I."/>
            <person name="Bouhouche K."/>
            <person name="Camara F."/>
            <person name="Duharcourt S."/>
            <person name="Guigo R."/>
            <person name="Gogendeau D."/>
            <person name="Katinka M."/>
            <person name="Keller A.-M."/>
            <person name="Kissmehl R."/>
            <person name="Klotz C."/>
            <person name="Koll F."/>
            <person name="Le Moue A."/>
            <person name="Lepere C."/>
            <person name="Malinsky S."/>
            <person name="Nowacki M."/>
            <person name="Nowak J.K."/>
            <person name="Plattner H."/>
            <person name="Poulain J."/>
            <person name="Ruiz F."/>
            <person name="Serrano V."/>
            <person name="Zagulski M."/>
            <person name="Dessen P."/>
            <person name="Betermier M."/>
            <person name="Weissenbach J."/>
            <person name="Scarpelli C."/>
            <person name="Schachter V."/>
            <person name="Sperling L."/>
            <person name="Meyer E."/>
            <person name="Cohen J."/>
            <person name="Wincker P."/>
        </authorList>
    </citation>
    <scope>NUCLEOTIDE SEQUENCE [LARGE SCALE GENOMIC DNA]</scope>
    <source>
        <strain evidence="1 2">Stock d4-2</strain>
    </source>
</reference>
<dbReference type="HOGENOM" id="CLU_2611188_0_0_1"/>
<dbReference type="AlphaFoldDB" id="A0ED01"/>
<keyword evidence="2" id="KW-1185">Reference proteome</keyword>
<sequence length="79" mass="9647">MIKENDRYREVSNYSIQNQTDSIDDENMIQEQQNQIKHLKISYQKWINKLWSQIGNYKARIGRARKREEAQLITYENIK</sequence>
<dbReference type="EMBL" id="CT868671">
    <property type="protein sequence ID" value="CAK93168.1"/>
    <property type="molecule type" value="Genomic_DNA"/>
</dbReference>
<dbReference type="KEGG" id="ptm:GSPATT00004037001"/>